<evidence type="ECO:0000256" key="4">
    <source>
        <dbReference type="ARBA" id="ARBA00022824"/>
    </source>
</evidence>
<evidence type="ECO:0000256" key="3">
    <source>
        <dbReference type="ARBA" id="ARBA00022692"/>
    </source>
</evidence>
<accession>A0AAV2TUP5</accession>
<reference evidence="11" key="1">
    <citation type="submission" date="2024-06" db="EMBL/GenBank/DDBJ databases">
        <authorList>
            <person name="Liu X."/>
            <person name="Lenzi L."/>
            <person name="Haldenby T S."/>
            <person name="Uol C."/>
        </authorList>
    </citation>
    <scope>NUCLEOTIDE SEQUENCE</scope>
</reference>
<gene>
    <name evidence="11" type="ORF">CDAUBV1_LOCUS14149</name>
</gene>
<organism evidence="11 12">
    <name type="scientific">Calicophoron daubneyi</name>
    <name type="common">Rumen fluke</name>
    <name type="synonym">Paramphistomum daubneyi</name>
    <dbReference type="NCBI Taxonomy" id="300641"/>
    <lineage>
        <taxon>Eukaryota</taxon>
        <taxon>Metazoa</taxon>
        <taxon>Spiralia</taxon>
        <taxon>Lophotrochozoa</taxon>
        <taxon>Platyhelminthes</taxon>
        <taxon>Trematoda</taxon>
        <taxon>Digenea</taxon>
        <taxon>Plagiorchiida</taxon>
        <taxon>Pronocephalata</taxon>
        <taxon>Paramphistomoidea</taxon>
        <taxon>Paramphistomidae</taxon>
        <taxon>Calicophoron</taxon>
    </lineage>
</organism>
<comment type="function">
    <text evidence="8">Involved in the maturation of specific proteins in the endoplasmic reticulum.</text>
</comment>
<evidence type="ECO:0000256" key="7">
    <source>
        <dbReference type="ARBA" id="ARBA00023180"/>
    </source>
</evidence>
<dbReference type="AlphaFoldDB" id="A0AAV2TUP5"/>
<dbReference type="PANTHER" id="PTHR14463">
    <property type="entry name" value="LIPASE MATURATION FACTOR"/>
    <property type="match status" value="1"/>
</dbReference>
<dbReference type="InterPro" id="IPR057434">
    <property type="entry name" value="LMF1/2_N"/>
</dbReference>
<feature type="transmembrane region" description="Helical" evidence="8">
    <location>
        <begin position="76"/>
        <end position="96"/>
    </location>
</feature>
<dbReference type="EMBL" id="CAXLJL010000589">
    <property type="protein sequence ID" value="CAL5139102.1"/>
    <property type="molecule type" value="Genomic_DNA"/>
</dbReference>
<feature type="domain" description="Lipase maturation factor 1/2 N-terminal" evidence="9">
    <location>
        <begin position="126"/>
        <end position="283"/>
    </location>
</feature>
<comment type="similarity">
    <text evidence="2 8">Belongs to the lipase maturation factor family.</text>
</comment>
<dbReference type="Proteomes" id="UP001497525">
    <property type="component" value="Unassembled WGS sequence"/>
</dbReference>
<protein>
    <recommendedName>
        <fullName evidence="8">Lipase maturation factor</fullName>
    </recommendedName>
</protein>
<evidence type="ECO:0000256" key="8">
    <source>
        <dbReference type="RuleBase" id="RU361229"/>
    </source>
</evidence>
<comment type="subcellular location">
    <subcellularLocation>
        <location evidence="1 8">Endoplasmic reticulum membrane</location>
        <topology evidence="1 8">Multi-pass membrane protein</topology>
    </subcellularLocation>
</comment>
<feature type="transmembrane region" description="Helical" evidence="8">
    <location>
        <begin position="103"/>
        <end position="124"/>
    </location>
</feature>
<keyword evidence="4 8" id="KW-0256">Endoplasmic reticulum</keyword>
<feature type="transmembrane region" description="Helical" evidence="8">
    <location>
        <begin position="251"/>
        <end position="278"/>
    </location>
</feature>
<keyword evidence="5 8" id="KW-1133">Transmembrane helix</keyword>
<evidence type="ECO:0000256" key="5">
    <source>
        <dbReference type="ARBA" id="ARBA00022989"/>
    </source>
</evidence>
<dbReference type="GO" id="GO:0005789">
    <property type="term" value="C:endoplasmic reticulum membrane"/>
    <property type="evidence" value="ECO:0007669"/>
    <property type="project" value="UniProtKB-SubCell"/>
</dbReference>
<dbReference type="Pfam" id="PF06762">
    <property type="entry name" value="LMF1"/>
    <property type="match status" value="1"/>
</dbReference>
<evidence type="ECO:0000256" key="6">
    <source>
        <dbReference type="ARBA" id="ARBA00023136"/>
    </source>
</evidence>
<comment type="caution">
    <text evidence="11">The sequence shown here is derived from an EMBL/GenBank/DDBJ whole genome shotgun (WGS) entry which is preliminary data.</text>
</comment>
<feature type="transmembrane region" description="Helical" evidence="8">
    <location>
        <begin position="340"/>
        <end position="358"/>
    </location>
</feature>
<evidence type="ECO:0000313" key="12">
    <source>
        <dbReference type="Proteomes" id="UP001497525"/>
    </source>
</evidence>
<keyword evidence="7" id="KW-0325">Glycoprotein</keyword>
<feature type="transmembrane region" description="Helical" evidence="8">
    <location>
        <begin position="298"/>
        <end position="319"/>
    </location>
</feature>
<dbReference type="InterPro" id="IPR009613">
    <property type="entry name" value="LMF"/>
</dbReference>
<sequence>MLDRVDCSKPKRRFLAGLSFIYLFAFSSFYIQLPGLCGDHGISPAEAIHLKHPSSLQDFLHEPNVIRLGHLLTLSAYHTLELCAVVGFFLSLLSALWDNFRTIPVYLISWLAYFTLTQAAPVFTWPQWDYLLLEAGFIAILLSKPLPFCYRDAASDKIAMWLLRWLLFRVVFSTGMLKLSSGCPSWWGLTALKWHYQSQGVPNPVAWYLHNLPEWIHAACAAIVLLLEVPLPLLFFIPLRGVRLFSFYSQVVLQLIMLSTGNLNFWNLLVIALSYSLLKNEDFPSSKSARRTRSGSMSGLLSLVLIVAILSSSVYLFNFTVSSDRKIVTSIGFTKEQFSWFRYHAVMCTMYIAVALFLKEIIASIFCALSARSGWRKMAEFVGVLIVGTIAVGLLLGSLASFAALDVDANNKLPRGVRQFHSQIRHYHVAGSHGLFRRMKGIGGRSEIIIEGSPTPDGPWTEYAFRFKPGPVGRIPPVILPHEPRVDRQMWAAALSTSERQQWLMNLIYRLLQQEPDVLELLDTSLLPKNPKFVRAELYTYHYTTSPKSKNWWHRERKSTYIPPQSLNSPALISAVKASHLIGEPRKRPAMITPVSIGLDRLREFIGQPPDLAPLTLVCVLLLITKCTFGRASASATEGSHRVSRKNW</sequence>
<dbReference type="GO" id="GO:0051604">
    <property type="term" value="P:protein maturation"/>
    <property type="evidence" value="ECO:0007669"/>
    <property type="project" value="InterPro"/>
</dbReference>
<evidence type="ECO:0000259" key="9">
    <source>
        <dbReference type="Pfam" id="PF06762"/>
    </source>
</evidence>
<evidence type="ECO:0000256" key="2">
    <source>
        <dbReference type="ARBA" id="ARBA00005512"/>
    </source>
</evidence>
<feature type="transmembrane region" description="Helical" evidence="8">
    <location>
        <begin position="215"/>
        <end position="239"/>
    </location>
</feature>
<evidence type="ECO:0000256" key="1">
    <source>
        <dbReference type="ARBA" id="ARBA00004477"/>
    </source>
</evidence>
<dbReference type="PANTHER" id="PTHR14463:SF5">
    <property type="entry name" value="LIPASE MATURATION FACTOR 2"/>
    <property type="match status" value="1"/>
</dbReference>
<dbReference type="Pfam" id="PF25179">
    <property type="entry name" value="LMF1_C"/>
    <property type="match status" value="1"/>
</dbReference>
<keyword evidence="6 8" id="KW-0472">Membrane</keyword>
<dbReference type="InterPro" id="IPR057433">
    <property type="entry name" value="LMF1/2_C"/>
</dbReference>
<name>A0AAV2TUP5_CALDB</name>
<feature type="transmembrane region" description="Helical" evidence="8">
    <location>
        <begin position="378"/>
        <end position="405"/>
    </location>
</feature>
<feature type="domain" description="Lipase maturation factor 1/2 C-terminal" evidence="10">
    <location>
        <begin position="430"/>
        <end position="563"/>
    </location>
</feature>
<proteinExistence type="inferred from homology"/>
<evidence type="ECO:0000313" key="11">
    <source>
        <dbReference type="EMBL" id="CAL5139102.1"/>
    </source>
</evidence>
<feature type="transmembrane region" description="Helical" evidence="8">
    <location>
        <begin position="130"/>
        <end position="150"/>
    </location>
</feature>
<feature type="transmembrane region" description="Helical" evidence="8">
    <location>
        <begin position="12"/>
        <end position="31"/>
    </location>
</feature>
<evidence type="ECO:0000259" key="10">
    <source>
        <dbReference type="Pfam" id="PF25179"/>
    </source>
</evidence>
<keyword evidence="3 8" id="KW-0812">Transmembrane</keyword>